<dbReference type="Gene3D" id="2.60.120.10">
    <property type="entry name" value="Jelly Rolls"/>
    <property type="match status" value="1"/>
</dbReference>
<feature type="domain" description="Cupin type-1" evidence="11">
    <location>
        <begin position="57"/>
        <end position="175"/>
    </location>
</feature>
<evidence type="ECO:0000313" key="14">
    <source>
        <dbReference type="Proteomes" id="UP000215914"/>
    </source>
</evidence>
<protein>
    <recommendedName>
        <fullName evidence="10">Germin-like protein</fullName>
    </recommendedName>
</protein>
<keyword evidence="6 7" id="KW-0464">Manganese</keyword>
<keyword evidence="9" id="KW-1015">Disulfide bond</keyword>
<dbReference type="InterPro" id="IPR011051">
    <property type="entry name" value="RmlC_Cupin_sf"/>
</dbReference>
<dbReference type="EMBL" id="CM007898">
    <property type="protein sequence ID" value="OTG15939.1"/>
    <property type="molecule type" value="Genomic_DNA"/>
</dbReference>
<dbReference type="GO" id="GO:0030145">
    <property type="term" value="F:manganese ion binding"/>
    <property type="evidence" value="ECO:0007669"/>
    <property type="project" value="UniProtKB-UniRule"/>
</dbReference>
<feature type="signal peptide" evidence="10">
    <location>
        <begin position="1"/>
        <end position="22"/>
    </location>
</feature>
<feature type="binding site" evidence="8">
    <location>
        <position position="105"/>
    </location>
    <ligand>
        <name>Mn(2+)</name>
        <dbReference type="ChEBI" id="CHEBI:29035"/>
    </ligand>
</feature>
<accession>A0A251TYS4</accession>
<evidence type="ECO:0000256" key="10">
    <source>
        <dbReference type="RuleBase" id="RU366015"/>
    </source>
</evidence>
<feature type="binding site" evidence="8">
    <location>
        <position position="107"/>
    </location>
    <ligand>
        <name>Mn(2+)</name>
        <dbReference type="ChEBI" id="CHEBI:29035"/>
    </ligand>
</feature>
<evidence type="ECO:0000256" key="7">
    <source>
        <dbReference type="PIRSR" id="PIRSR601929-1"/>
    </source>
</evidence>
<evidence type="ECO:0000313" key="13">
    <source>
        <dbReference type="EMBL" id="OTG15939.1"/>
    </source>
</evidence>
<evidence type="ECO:0000256" key="9">
    <source>
        <dbReference type="PIRSR" id="PIRSR601929-3"/>
    </source>
</evidence>
<evidence type="ECO:0000256" key="4">
    <source>
        <dbReference type="ARBA" id="ARBA00022525"/>
    </source>
</evidence>
<feature type="chain" id="PRO_5019621529" description="Germin-like protein" evidence="10">
    <location>
        <begin position="23"/>
        <end position="176"/>
    </location>
</feature>
<dbReference type="Pfam" id="PF00190">
    <property type="entry name" value="Cupin_1"/>
    <property type="match status" value="1"/>
</dbReference>
<evidence type="ECO:0000259" key="11">
    <source>
        <dbReference type="SMART" id="SM00835"/>
    </source>
</evidence>
<dbReference type="EMBL" id="MNCJ02000324">
    <property type="protein sequence ID" value="KAF5792136.1"/>
    <property type="molecule type" value="Genomic_DNA"/>
</dbReference>
<feature type="disulfide bond" evidence="9">
    <location>
        <begin position="27"/>
        <end position="43"/>
    </location>
</feature>
<evidence type="ECO:0000256" key="8">
    <source>
        <dbReference type="PIRSR" id="PIRSR601929-2"/>
    </source>
</evidence>
<keyword evidence="14" id="KW-1185">Reference proteome</keyword>
<dbReference type="PANTHER" id="PTHR31238">
    <property type="entry name" value="GERMIN-LIKE PROTEIN SUBFAMILY 3 MEMBER 3"/>
    <property type="match status" value="1"/>
</dbReference>
<dbReference type="SMART" id="SM00835">
    <property type="entry name" value="Cupin_1"/>
    <property type="match status" value="1"/>
</dbReference>
<dbReference type="InterPro" id="IPR006045">
    <property type="entry name" value="Cupin_1"/>
</dbReference>
<keyword evidence="5 7" id="KW-0479">Metal-binding</keyword>
<sequence>MASNLLSSVLLITTIFLAVVQADELLCVANLSLPANADGFYSCKDPKFITVNDFSFSRLLIPPTTKNNRGRISTRVYDRQLPGLNKVGASMLLFDFASGDFVTPHIHHHVTEILVILRGSILVNLNMSAPENYHFTKVVRKGDVFVIPQGWYHSVKNVGKTDAMIFTTFNQQHPDV</sequence>
<evidence type="ECO:0000313" key="12">
    <source>
        <dbReference type="EMBL" id="KAF5792136.1"/>
    </source>
</evidence>
<dbReference type="InterPro" id="IPR014710">
    <property type="entry name" value="RmlC-like_jellyroll"/>
</dbReference>
<dbReference type="Gramene" id="mRNA:HanXRQr2_Chr09g0402641">
    <property type="protein sequence ID" value="mRNA:HanXRQr2_Chr09g0402641"/>
    <property type="gene ID" value="HanXRQr2_Chr09g0402641"/>
</dbReference>
<feature type="binding site" evidence="7">
    <location>
        <position position="112"/>
    </location>
    <ligand>
        <name>oxalate</name>
        <dbReference type="ChEBI" id="CHEBI:30623"/>
    </ligand>
</feature>
<name>A0A251TYS4_HELAN</name>
<keyword evidence="3 10" id="KW-0052">Apoplast</keyword>
<evidence type="ECO:0000256" key="6">
    <source>
        <dbReference type="ARBA" id="ARBA00023211"/>
    </source>
</evidence>
<gene>
    <name evidence="13" type="ORF">HannXRQ_Chr09g0265941</name>
    <name evidence="12" type="ORF">HanXRQr2_Chr09g0402641</name>
</gene>
<dbReference type="Proteomes" id="UP000215914">
    <property type="component" value="Chromosome 9"/>
</dbReference>
<dbReference type="AlphaFoldDB" id="A0A251TYS4"/>
<proteinExistence type="inferred from homology"/>
<comment type="subcellular location">
    <subcellularLocation>
        <location evidence="1 10">Secreted</location>
        <location evidence="1 10">Extracellular space</location>
        <location evidence="1 10">Apoplast</location>
    </subcellularLocation>
</comment>
<dbReference type="InterPro" id="IPR001929">
    <property type="entry name" value="Germin"/>
</dbReference>
<feature type="binding site" evidence="8">
    <location>
        <position position="112"/>
    </location>
    <ligand>
        <name>Mn(2+)</name>
        <dbReference type="ChEBI" id="CHEBI:29035"/>
    </ligand>
</feature>
<feature type="binding site" evidence="8">
    <location>
        <position position="153"/>
    </location>
    <ligand>
        <name>Mn(2+)</name>
        <dbReference type="ChEBI" id="CHEBI:29035"/>
    </ligand>
</feature>
<dbReference type="GO" id="GO:0048046">
    <property type="term" value="C:apoplast"/>
    <property type="evidence" value="ECO:0007669"/>
    <property type="project" value="UniProtKB-SubCell"/>
</dbReference>
<feature type="binding site" evidence="7">
    <location>
        <position position="107"/>
    </location>
    <ligand>
        <name>oxalate</name>
        <dbReference type="ChEBI" id="CHEBI:30623"/>
    </ligand>
</feature>
<reference evidence="12 14" key="1">
    <citation type="journal article" date="2017" name="Nature">
        <title>The sunflower genome provides insights into oil metabolism, flowering and Asterid evolution.</title>
        <authorList>
            <person name="Badouin H."/>
            <person name="Gouzy J."/>
            <person name="Grassa C.J."/>
            <person name="Murat F."/>
            <person name="Staton S.E."/>
            <person name="Cottret L."/>
            <person name="Lelandais-Briere C."/>
            <person name="Owens G.L."/>
            <person name="Carrere S."/>
            <person name="Mayjonade B."/>
            <person name="Legrand L."/>
            <person name="Gill N."/>
            <person name="Kane N.C."/>
            <person name="Bowers J.E."/>
            <person name="Hubner S."/>
            <person name="Bellec A."/>
            <person name="Berard A."/>
            <person name="Berges H."/>
            <person name="Blanchet N."/>
            <person name="Boniface M.C."/>
            <person name="Brunel D."/>
            <person name="Catrice O."/>
            <person name="Chaidir N."/>
            <person name="Claudel C."/>
            <person name="Donnadieu C."/>
            <person name="Faraut T."/>
            <person name="Fievet G."/>
            <person name="Helmstetter N."/>
            <person name="King M."/>
            <person name="Knapp S.J."/>
            <person name="Lai Z."/>
            <person name="Le Paslier M.C."/>
            <person name="Lippi Y."/>
            <person name="Lorenzon L."/>
            <person name="Mandel J.R."/>
            <person name="Marage G."/>
            <person name="Marchand G."/>
            <person name="Marquand E."/>
            <person name="Bret-Mestries E."/>
            <person name="Morien E."/>
            <person name="Nambeesan S."/>
            <person name="Nguyen T."/>
            <person name="Pegot-Espagnet P."/>
            <person name="Pouilly N."/>
            <person name="Raftis F."/>
            <person name="Sallet E."/>
            <person name="Schiex T."/>
            <person name="Thomas J."/>
            <person name="Vandecasteele C."/>
            <person name="Vares D."/>
            <person name="Vear F."/>
            <person name="Vautrin S."/>
            <person name="Crespi M."/>
            <person name="Mangin B."/>
            <person name="Burke J.M."/>
            <person name="Salse J."/>
            <person name="Munos S."/>
            <person name="Vincourt P."/>
            <person name="Rieseberg L.H."/>
            <person name="Langlade N.B."/>
        </authorList>
    </citation>
    <scope>NUCLEOTIDE SEQUENCE [LARGE SCALE GENOMIC DNA]</scope>
    <source>
        <strain evidence="14">cv. SF193</strain>
        <tissue evidence="12">Leaves</tissue>
    </source>
</reference>
<keyword evidence="10" id="KW-0732">Signal</keyword>
<reference evidence="13" key="2">
    <citation type="submission" date="2017-02" db="EMBL/GenBank/DDBJ databases">
        <title>Sunflower complete genome.</title>
        <authorList>
            <person name="Langlade N."/>
            <person name="Munos S."/>
        </authorList>
    </citation>
    <scope>NUCLEOTIDE SEQUENCE [LARGE SCALE GENOMIC DNA]</scope>
    <source>
        <tissue evidence="13">Leaves</tissue>
    </source>
</reference>
<keyword evidence="4 10" id="KW-0964">Secreted</keyword>
<evidence type="ECO:0000256" key="1">
    <source>
        <dbReference type="ARBA" id="ARBA00004271"/>
    </source>
</evidence>
<evidence type="ECO:0000256" key="5">
    <source>
        <dbReference type="ARBA" id="ARBA00022723"/>
    </source>
</evidence>
<comment type="similarity">
    <text evidence="2 10">Belongs to the germin family.</text>
</comment>
<evidence type="ECO:0000256" key="3">
    <source>
        <dbReference type="ARBA" id="ARBA00022523"/>
    </source>
</evidence>
<evidence type="ECO:0000256" key="2">
    <source>
        <dbReference type="ARBA" id="ARBA00007456"/>
    </source>
</evidence>
<dbReference type="InParanoid" id="A0A251TYS4"/>
<dbReference type="PRINTS" id="PR00325">
    <property type="entry name" value="GERMIN"/>
</dbReference>
<dbReference type="SUPFAM" id="SSF51182">
    <property type="entry name" value="RmlC-like cupins"/>
    <property type="match status" value="1"/>
</dbReference>
<reference evidence="12" key="3">
    <citation type="submission" date="2020-06" db="EMBL/GenBank/DDBJ databases">
        <title>Helianthus annuus Genome sequencing and assembly Release 2.</title>
        <authorList>
            <person name="Gouzy J."/>
            <person name="Langlade N."/>
            <person name="Munos S."/>
        </authorList>
    </citation>
    <scope>NUCLEOTIDE SEQUENCE</scope>
    <source>
        <tissue evidence="12">Leaves</tissue>
    </source>
</reference>
<organism evidence="13 14">
    <name type="scientific">Helianthus annuus</name>
    <name type="common">Common sunflower</name>
    <dbReference type="NCBI Taxonomy" id="4232"/>
    <lineage>
        <taxon>Eukaryota</taxon>
        <taxon>Viridiplantae</taxon>
        <taxon>Streptophyta</taxon>
        <taxon>Embryophyta</taxon>
        <taxon>Tracheophyta</taxon>
        <taxon>Spermatophyta</taxon>
        <taxon>Magnoliopsida</taxon>
        <taxon>eudicotyledons</taxon>
        <taxon>Gunneridae</taxon>
        <taxon>Pentapetalae</taxon>
        <taxon>asterids</taxon>
        <taxon>campanulids</taxon>
        <taxon>Asterales</taxon>
        <taxon>Asteraceae</taxon>
        <taxon>Asteroideae</taxon>
        <taxon>Heliantheae alliance</taxon>
        <taxon>Heliantheae</taxon>
        <taxon>Helianthus</taxon>
    </lineage>
</organism>